<dbReference type="Pfam" id="PF13245">
    <property type="entry name" value="AAA_19"/>
    <property type="match status" value="1"/>
</dbReference>
<feature type="binding site" evidence="5">
    <location>
        <begin position="23"/>
        <end position="30"/>
    </location>
    <ligand>
        <name>ATP</name>
        <dbReference type="ChEBI" id="CHEBI:30616"/>
    </ligand>
</feature>
<evidence type="ECO:0000256" key="3">
    <source>
        <dbReference type="ARBA" id="ARBA00022806"/>
    </source>
</evidence>
<evidence type="ECO:0000313" key="8">
    <source>
        <dbReference type="Proteomes" id="UP000199230"/>
    </source>
</evidence>
<keyword evidence="3 5" id="KW-0347">Helicase</keyword>
<name>A0A1H3P518_9FIRM</name>
<dbReference type="Proteomes" id="UP000199230">
    <property type="component" value="Unassembled WGS sequence"/>
</dbReference>
<evidence type="ECO:0000256" key="4">
    <source>
        <dbReference type="ARBA" id="ARBA00022840"/>
    </source>
</evidence>
<dbReference type="Gene3D" id="3.40.50.300">
    <property type="entry name" value="P-loop containing nucleotide triphosphate hydrolases"/>
    <property type="match status" value="2"/>
</dbReference>
<proteinExistence type="predicted"/>
<dbReference type="PANTHER" id="PTHR11070:SF2">
    <property type="entry name" value="ATP-DEPENDENT DNA HELICASE SRS2"/>
    <property type="match status" value="1"/>
</dbReference>
<dbReference type="GO" id="GO:0005524">
    <property type="term" value="F:ATP binding"/>
    <property type="evidence" value="ECO:0007669"/>
    <property type="project" value="UniProtKB-UniRule"/>
</dbReference>
<accession>A0A1H3P518</accession>
<organism evidence="7 8">
    <name type="scientific">Tindallia californiensis</name>
    <dbReference type="NCBI Taxonomy" id="159292"/>
    <lineage>
        <taxon>Bacteria</taxon>
        <taxon>Bacillati</taxon>
        <taxon>Bacillota</taxon>
        <taxon>Clostridia</taxon>
        <taxon>Peptostreptococcales</taxon>
        <taxon>Tindalliaceae</taxon>
        <taxon>Tindallia</taxon>
    </lineage>
</organism>
<dbReference type="SUPFAM" id="SSF52540">
    <property type="entry name" value="P-loop containing nucleoside triphosphate hydrolases"/>
    <property type="match status" value="1"/>
</dbReference>
<evidence type="ECO:0000256" key="1">
    <source>
        <dbReference type="ARBA" id="ARBA00022741"/>
    </source>
</evidence>
<sequence>MLPIDNDIREKVLTQEGNVVISASAGTGKTYTTVMRIKRDSKENKTFQTFAAITFTRKAAKEISNRLGPNRGDGFVGTNDNFVWSEIIQPFMYDIYGTDFKKDIKPDFSNENQISDFNEGVAKIQNTQFMCKYNDNKKNFAFQLALEIVKNSHSARRFMKAKYYRIYIDEYQDSDIDMHKFFMYLCDVLEIPLFIVGDAKQSIYGWRGAYSRGFTGLFEKERFTRFVLRHNFRSNKAIQNYSNIFMDSVREYYRPIDFNNEVILYKYTDKDDASYYIKEWLNLDEKCAMLNFSNDDAKSWCERLNATGLDFVYIPSSPLDYATMESEHIWIARSIANFILKHRYSEYDFRDEIPIPDDFKVFMLKTKLNIIKDSIEENEVFYGCCYSLYNYLGYDIVTEKIEYEVELLYDVVIDEKYVATYNQDRCKLTSGTIHSSKGLEFNQVIINAVNYDFERPDIKFLHYVAVSRPEERLLILAKNEYIKKRYLGHINHAVLSTSSLGFDIEIENVIKVIK</sequence>
<dbReference type="AlphaFoldDB" id="A0A1H3P518"/>
<reference evidence="7 8" key="1">
    <citation type="submission" date="2016-10" db="EMBL/GenBank/DDBJ databases">
        <authorList>
            <person name="de Groot N.N."/>
        </authorList>
    </citation>
    <scope>NUCLEOTIDE SEQUENCE [LARGE SCALE GENOMIC DNA]</scope>
    <source>
        <strain evidence="7 8">APO</strain>
    </source>
</reference>
<evidence type="ECO:0000313" key="7">
    <source>
        <dbReference type="EMBL" id="SDY96244.1"/>
    </source>
</evidence>
<dbReference type="OrthoDB" id="9810135at2"/>
<dbReference type="GO" id="GO:0003677">
    <property type="term" value="F:DNA binding"/>
    <property type="evidence" value="ECO:0007669"/>
    <property type="project" value="InterPro"/>
</dbReference>
<protein>
    <submittedName>
        <fullName evidence="7">Superfamily I DNA or RNA helicase</fullName>
    </submittedName>
</protein>
<dbReference type="InterPro" id="IPR000212">
    <property type="entry name" value="DNA_helicase_UvrD/REP"/>
</dbReference>
<evidence type="ECO:0000259" key="6">
    <source>
        <dbReference type="PROSITE" id="PS51198"/>
    </source>
</evidence>
<dbReference type="InterPro" id="IPR014016">
    <property type="entry name" value="UvrD-like_ATP-bd"/>
</dbReference>
<dbReference type="GO" id="GO:0016787">
    <property type="term" value="F:hydrolase activity"/>
    <property type="evidence" value="ECO:0007669"/>
    <property type="project" value="UniProtKB-UniRule"/>
</dbReference>
<feature type="domain" description="UvrD-like helicase ATP-binding" evidence="6">
    <location>
        <begin position="2"/>
        <end position="235"/>
    </location>
</feature>
<dbReference type="STRING" id="159292.SAMN05192546_10615"/>
<dbReference type="PROSITE" id="PS51198">
    <property type="entry name" value="UVRD_HELICASE_ATP_BIND"/>
    <property type="match status" value="1"/>
</dbReference>
<dbReference type="EMBL" id="FNPV01000006">
    <property type="protein sequence ID" value="SDY96244.1"/>
    <property type="molecule type" value="Genomic_DNA"/>
</dbReference>
<keyword evidence="8" id="KW-1185">Reference proteome</keyword>
<keyword evidence="4 5" id="KW-0067">ATP-binding</keyword>
<evidence type="ECO:0000256" key="5">
    <source>
        <dbReference type="PROSITE-ProRule" id="PRU00560"/>
    </source>
</evidence>
<dbReference type="InterPro" id="IPR027417">
    <property type="entry name" value="P-loop_NTPase"/>
</dbReference>
<dbReference type="GO" id="GO:0043138">
    <property type="term" value="F:3'-5' DNA helicase activity"/>
    <property type="evidence" value="ECO:0007669"/>
    <property type="project" value="TreeGrafter"/>
</dbReference>
<keyword evidence="1 5" id="KW-0547">Nucleotide-binding</keyword>
<dbReference type="PANTHER" id="PTHR11070">
    <property type="entry name" value="UVRD / RECB / PCRA DNA HELICASE FAMILY MEMBER"/>
    <property type="match status" value="1"/>
</dbReference>
<evidence type="ECO:0000256" key="2">
    <source>
        <dbReference type="ARBA" id="ARBA00022801"/>
    </source>
</evidence>
<keyword evidence="2 5" id="KW-0378">Hydrolase</keyword>
<gene>
    <name evidence="7" type="ORF">SAMN05192546_10615</name>
</gene>
<dbReference type="GO" id="GO:0000725">
    <property type="term" value="P:recombinational repair"/>
    <property type="evidence" value="ECO:0007669"/>
    <property type="project" value="TreeGrafter"/>
</dbReference>